<dbReference type="RefSeq" id="WP_028082460.1">
    <property type="nucleotide sequence ID" value="NZ_JAQMTU010000038.1"/>
</dbReference>
<feature type="domain" description="HIRAN" evidence="3">
    <location>
        <begin position="130"/>
        <end position="212"/>
    </location>
</feature>
<proteinExistence type="predicted"/>
<dbReference type="Pfam" id="PF08797">
    <property type="entry name" value="HIRAN"/>
    <property type="match status" value="1"/>
</dbReference>
<dbReference type="InterPro" id="IPR014905">
    <property type="entry name" value="HIRAN"/>
</dbReference>
<keyword evidence="5" id="KW-1185">Reference proteome</keyword>
<comment type="caution">
    <text evidence="4">The sequence shown here is derived from an EMBL/GenBank/DDBJ whole genome shotgun (WGS) entry which is preliminary data.</text>
</comment>
<evidence type="ECO:0000313" key="4">
    <source>
        <dbReference type="EMBL" id="MDB9486263.1"/>
    </source>
</evidence>
<accession>A0ABT5A3I2</accession>
<protein>
    <submittedName>
        <fullName evidence="4">HIRAN domain-containing protein</fullName>
    </submittedName>
</protein>
<evidence type="ECO:0000313" key="5">
    <source>
        <dbReference type="Proteomes" id="UP001212123"/>
    </source>
</evidence>
<evidence type="ECO:0000259" key="3">
    <source>
        <dbReference type="Pfam" id="PF08797"/>
    </source>
</evidence>
<evidence type="ECO:0000256" key="1">
    <source>
        <dbReference type="ARBA" id="ARBA00022723"/>
    </source>
</evidence>
<gene>
    <name evidence="4" type="ORF">PN492_06840</name>
</gene>
<name>A0ABT5A3I2_9CYAN</name>
<keyword evidence="1" id="KW-0479">Metal-binding</keyword>
<evidence type="ECO:0000256" key="2">
    <source>
        <dbReference type="ARBA" id="ARBA00022801"/>
    </source>
</evidence>
<reference evidence="4 5" key="1">
    <citation type="submission" date="2023-01" db="EMBL/GenBank/DDBJ databases">
        <title>Genomes from the Australian National Cyanobacteria Reference Collection.</title>
        <authorList>
            <person name="Willis A."/>
            <person name="Lee E.M.F."/>
        </authorList>
    </citation>
    <scope>NUCLEOTIDE SEQUENCE [LARGE SCALE GENOMIC DNA]</scope>
    <source>
        <strain evidence="4 5">CS-537/01</strain>
    </source>
</reference>
<dbReference type="EMBL" id="JAQMTU010000038">
    <property type="protein sequence ID" value="MDB9486263.1"/>
    <property type="molecule type" value="Genomic_DNA"/>
</dbReference>
<organism evidence="4 5">
    <name type="scientific">Dolichospermum circinale CS-537/01</name>
    <dbReference type="NCBI Taxonomy" id="3021739"/>
    <lineage>
        <taxon>Bacteria</taxon>
        <taxon>Bacillati</taxon>
        <taxon>Cyanobacteriota</taxon>
        <taxon>Cyanophyceae</taxon>
        <taxon>Nostocales</taxon>
        <taxon>Aphanizomenonaceae</taxon>
        <taxon>Dolichospermum</taxon>
        <taxon>Dolichospermum circinale</taxon>
    </lineage>
</organism>
<dbReference type="Gene3D" id="3.30.70.2330">
    <property type="match status" value="1"/>
</dbReference>
<dbReference type="Proteomes" id="UP001212123">
    <property type="component" value="Unassembled WGS sequence"/>
</dbReference>
<keyword evidence="2" id="KW-0378">Hydrolase</keyword>
<sequence>MKKLQTLFLAWQDTHSRSWFTIGKLTYDGKKYRFVYTQGAKEAQNICDFQPLYSFPDLEQVYTSIHLFPVFSNRLMSPSRPDYANFLKWLNIPEQEDDHLAILARSGGERETDNLAVFPYPEPDTEGQYQLYFFAHGLRHLPKCAIERINNCVPGEKLWLAHEFQNPYDTKALTLNTEDHHIVGYCPRYLRSEIFDLIWKNPSLVRLEVECVNLSPTPLQFRLLCHITALCNDDFRPFSSPEYQPLMADNYELLLS</sequence>